<protein>
    <submittedName>
        <fullName evidence="2">Alkene reductase</fullName>
    </submittedName>
</protein>
<dbReference type="PANTHER" id="PTHR22893:SF91">
    <property type="entry name" value="NADPH DEHYDROGENASE 2-RELATED"/>
    <property type="match status" value="1"/>
</dbReference>
<dbReference type="InterPro" id="IPR045247">
    <property type="entry name" value="Oye-like"/>
</dbReference>
<reference evidence="2 3" key="1">
    <citation type="submission" date="2020-09" db="EMBL/GenBank/DDBJ databases">
        <title>Paenibacillus sp. strain PR3 16S rRNA gene Genome sequencing and assembly.</title>
        <authorList>
            <person name="Kim J."/>
        </authorList>
    </citation>
    <scope>NUCLEOTIDE SEQUENCE [LARGE SCALE GENOMIC DNA]</scope>
    <source>
        <strain evidence="2 3">PR3</strain>
    </source>
</reference>
<sequence length="360" mass="39547">MEKLWSKTKIGNLELSNRLAMAPMTRSRAQEDGTPGELTPLYYAQRASMGLIITEGTQPSDDGQGYLRSPGIYTEKHIEGWRKVTDEVHEAGGFLFIQLMHVGRISHPDNTPHHRQAVAPSAIAPGEPIFTAKGMLDIPVPRELSEEDIQTTIVDFRKAAAAAIAAGADGVEIHGANGYLINQFISENSNKRMDEYGGSVENRARFAIEVTKAIVEEIGADRTGFRISPGTPLNGIDEGEQGPAVYLYLVKELAKYNLAYLHVMHLGNETLLREIRSNWPQPLLVNRAGRSLEDIGIDIDSGLADMAPVGVWSLANPDLVERLKEGFPLNEADRATLYSGNGSEGYTDYPTMKELMSQKE</sequence>
<dbReference type="SUPFAM" id="SSF51395">
    <property type="entry name" value="FMN-linked oxidoreductases"/>
    <property type="match status" value="1"/>
</dbReference>
<keyword evidence="3" id="KW-1185">Reference proteome</keyword>
<gene>
    <name evidence="2" type="ORF">H8B09_01115</name>
</gene>
<dbReference type="PANTHER" id="PTHR22893">
    <property type="entry name" value="NADH OXIDOREDUCTASE-RELATED"/>
    <property type="match status" value="1"/>
</dbReference>
<feature type="domain" description="NADH:flavin oxidoreductase/NADH oxidase N-terminal" evidence="1">
    <location>
        <begin position="8"/>
        <end position="330"/>
    </location>
</feature>
<proteinExistence type="predicted"/>
<dbReference type="EMBL" id="JACXZA010000001">
    <property type="protein sequence ID" value="MBD3917338.1"/>
    <property type="molecule type" value="Genomic_DNA"/>
</dbReference>
<dbReference type="Gene3D" id="3.20.20.70">
    <property type="entry name" value="Aldolase class I"/>
    <property type="match status" value="1"/>
</dbReference>
<comment type="caution">
    <text evidence="2">The sequence shown here is derived from an EMBL/GenBank/DDBJ whole genome shotgun (WGS) entry which is preliminary data.</text>
</comment>
<accession>A0ABR8MMU4</accession>
<dbReference type="Proteomes" id="UP000609346">
    <property type="component" value="Unassembled WGS sequence"/>
</dbReference>
<evidence type="ECO:0000313" key="2">
    <source>
        <dbReference type="EMBL" id="MBD3917338.1"/>
    </source>
</evidence>
<organism evidence="2 3">
    <name type="scientific">Paenibacillus terricola</name>
    <dbReference type="NCBI Taxonomy" id="2763503"/>
    <lineage>
        <taxon>Bacteria</taxon>
        <taxon>Bacillati</taxon>
        <taxon>Bacillota</taxon>
        <taxon>Bacilli</taxon>
        <taxon>Bacillales</taxon>
        <taxon>Paenibacillaceae</taxon>
        <taxon>Paenibacillus</taxon>
    </lineage>
</organism>
<name>A0ABR8MMU4_9BACL</name>
<evidence type="ECO:0000259" key="1">
    <source>
        <dbReference type="Pfam" id="PF00724"/>
    </source>
</evidence>
<evidence type="ECO:0000313" key="3">
    <source>
        <dbReference type="Proteomes" id="UP000609346"/>
    </source>
</evidence>
<dbReference type="CDD" id="cd02933">
    <property type="entry name" value="OYE_like_FMN"/>
    <property type="match status" value="1"/>
</dbReference>
<dbReference type="InterPro" id="IPR013785">
    <property type="entry name" value="Aldolase_TIM"/>
</dbReference>
<dbReference type="RefSeq" id="WP_191202741.1">
    <property type="nucleotide sequence ID" value="NZ_JACXZA010000001.1"/>
</dbReference>
<dbReference type="Pfam" id="PF00724">
    <property type="entry name" value="Oxidored_FMN"/>
    <property type="match status" value="1"/>
</dbReference>
<dbReference type="InterPro" id="IPR001155">
    <property type="entry name" value="OxRdtase_FMN_N"/>
</dbReference>